<dbReference type="SUPFAM" id="SSF53335">
    <property type="entry name" value="S-adenosyl-L-methionine-dependent methyltransferases"/>
    <property type="match status" value="1"/>
</dbReference>
<dbReference type="RefSeq" id="WP_089036639.1">
    <property type="nucleotide sequence ID" value="NZ_CP022278.1"/>
</dbReference>
<dbReference type="EMBL" id="CP022278">
    <property type="protein sequence ID" value="ASK27946.1"/>
    <property type="molecule type" value="Genomic_DNA"/>
</dbReference>
<dbReference type="InterPro" id="IPR031303">
    <property type="entry name" value="C5_meth_CS"/>
</dbReference>
<dbReference type="GO" id="GO:0032259">
    <property type="term" value="P:methylation"/>
    <property type="evidence" value="ECO:0007669"/>
    <property type="project" value="UniProtKB-KW"/>
</dbReference>
<keyword evidence="3 7" id="KW-0808">Transferase</keyword>
<dbReference type="GO" id="GO:0003677">
    <property type="term" value="F:DNA binding"/>
    <property type="evidence" value="ECO:0007669"/>
    <property type="project" value="TreeGrafter"/>
</dbReference>
<dbReference type="InterPro" id="IPR001525">
    <property type="entry name" value="C5_MeTfrase"/>
</dbReference>
<evidence type="ECO:0000256" key="7">
    <source>
        <dbReference type="PROSITE-ProRule" id="PRU01016"/>
    </source>
</evidence>
<dbReference type="EC" id="2.1.1.37" evidence="1"/>
<dbReference type="GO" id="GO:0009307">
    <property type="term" value="P:DNA restriction-modification system"/>
    <property type="evidence" value="ECO:0007669"/>
    <property type="project" value="UniProtKB-KW"/>
</dbReference>
<dbReference type="PROSITE" id="PS51679">
    <property type="entry name" value="SAM_MT_C5"/>
    <property type="match status" value="1"/>
</dbReference>
<keyword evidence="5" id="KW-0680">Restriction system</keyword>
<dbReference type="KEGG" id="nei:BG910_09580"/>
<reference evidence="9 10" key="1">
    <citation type="submission" date="2017-06" db="EMBL/GenBank/DDBJ databases">
        <title>Neisseria chenwenguii sp. nov., isolated from the intestinal contents of Tibetan Plateau Pika in Yushu, Qinghai Province, China.</title>
        <authorList>
            <person name="Zhang G."/>
        </authorList>
    </citation>
    <scope>NUCLEOTIDE SEQUENCE [LARGE SCALE GENOMIC DNA]</scope>
    <source>
        <strain evidence="9 10">10023</strain>
    </source>
</reference>
<evidence type="ECO:0000256" key="2">
    <source>
        <dbReference type="ARBA" id="ARBA00022603"/>
    </source>
</evidence>
<evidence type="ECO:0000256" key="8">
    <source>
        <dbReference type="RuleBase" id="RU000416"/>
    </source>
</evidence>
<protein>
    <recommendedName>
        <fullName evidence="1">DNA (cytosine-5-)-methyltransferase</fullName>
        <ecNumber evidence="1">2.1.1.37</ecNumber>
    </recommendedName>
</protein>
<gene>
    <name evidence="9" type="ORF">BG910_09580</name>
</gene>
<name>A0A220S3G3_9NEIS</name>
<comment type="catalytic activity">
    <reaction evidence="6">
        <text>a 2'-deoxycytidine in DNA + S-adenosyl-L-methionine = a 5-methyl-2'-deoxycytidine in DNA + S-adenosyl-L-homocysteine + H(+)</text>
        <dbReference type="Rhea" id="RHEA:13681"/>
        <dbReference type="Rhea" id="RHEA-COMP:11369"/>
        <dbReference type="Rhea" id="RHEA-COMP:11370"/>
        <dbReference type="ChEBI" id="CHEBI:15378"/>
        <dbReference type="ChEBI" id="CHEBI:57856"/>
        <dbReference type="ChEBI" id="CHEBI:59789"/>
        <dbReference type="ChEBI" id="CHEBI:85452"/>
        <dbReference type="ChEBI" id="CHEBI:85454"/>
        <dbReference type="EC" id="2.1.1.37"/>
    </reaction>
</comment>
<accession>A0A220S3G3</accession>
<evidence type="ECO:0000256" key="5">
    <source>
        <dbReference type="ARBA" id="ARBA00022747"/>
    </source>
</evidence>
<dbReference type="GO" id="GO:0003886">
    <property type="term" value="F:DNA (cytosine-5-)-methyltransferase activity"/>
    <property type="evidence" value="ECO:0007669"/>
    <property type="project" value="UniProtKB-EC"/>
</dbReference>
<comment type="similarity">
    <text evidence="7 8">Belongs to the class I-like SAM-binding methyltransferase superfamily. C5-methyltransferase family.</text>
</comment>
<dbReference type="InterPro" id="IPR029063">
    <property type="entry name" value="SAM-dependent_MTases_sf"/>
</dbReference>
<dbReference type="PANTHER" id="PTHR10629:SF52">
    <property type="entry name" value="DNA (CYTOSINE-5)-METHYLTRANSFERASE 1"/>
    <property type="match status" value="1"/>
</dbReference>
<dbReference type="GO" id="GO:0044027">
    <property type="term" value="P:negative regulation of gene expression via chromosomal CpG island methylation"/>
    <property type="evidence" value="ECO:0007669"/>
    <property type="project" value="TreeGrafter"/>
</dbReference>
<feature type="active site" evidence="7">
    <location>
        <position position="81"/>
    </location>
</feature>
<organism evidence="9 10">
    <name type="scientific">Neisseria chenwenguii</name>
    <dbReference type="NCBI Taxonomy" id="1853278"/>
    <lineage>
        <taxon>Bacteria</taxon>
        <taxon>Pseudomonadati</taxon>
        <taxon>Pseudomonadota</taxon>
        <taxon>Betaproteobacteria</taxon>
        <taxon>Neisseriales</taxon>
        <taxon>Neisseriaceae</taxon>
        <taxon>Neisseria</taxon>
    </lineage>
</organism>
<dbReference type="PANTHER" id="PTHR10629">
    <property type="entry name" value="CYTOSINE-SPECIFIC METHYLTRANSFERASE"/>
    <property type="match status" value="1"/>
</dbReference>
<keyword evidence="4 7" id="KW-0949">S-adenosyl-L-methionine</keyword>
<evidence type="ECO:0000256" key="3">
    <source>
        <dbReference type="ARBA" id="ARBA00022679"/>
    </source>
</evidence>
<evidence type="ECO:0000256" key="4">
    <source>
        <dbReference type="ARBA" id="ARBA00022691"/>
    </source>
</evidence>
<proteinExistence type="inferred from homology"/>
<evidence type="ECO:0000313" key="10">
    <source>
        <dbReference type="Proteomes" id="UP000198238"/>
    </source>
</evidence>
<evidence type="ECO:0000256" key="6">
    <source>
        <dbReference type="ARBA" id="ARBA00047422"/>
    </source>
</evidence>
<dbReference type="InterPro" id="IPR050390">
    <property type="entry name" value="C5-Methyltransferase"/>
</dbReference>
<keyword evidence="2 7" id="KW-0489">Methyltransferase</keyword>
<evidence type="ECO:0000313" key="9">
    <source>
        <dbReference type="EMBL" id="ASK27946.1"/>
    </source>
</evidence>
<dbReference type="REBASE" id="211894">
    <property type="entry name" value="M.Nsp10023ORF9580P"/>
</dbReference>
<dbReference type="Pfam" id="PF00145">
    <property type="entry name" value="DNA_methylase"/>
    <property type="match status" value="1"/>
</dbReference>
<sequence>MDAQTFFRRPEPTVGSLFAGIGGFDLGFEAAGFRTAWQVEIDPVCRAVLADRFPHAEQHEDVRTCLPALSRTDVIVGGFPCQDVSAMGKRRGLAGKRTGLFFDAMHIVQTLQPRWLVLENVPGLLFSNDGRDFQTVLETLAECGYVGFWRVLDSRYFGVPTKRRRIFVVAGFRELPPVGLLGDAGPMERVSGQTEAGSPWADAHPTLLAGFADGTSIDISGGNIVAVADSRHQMVERQRASEDYGLRRGLDAADATQARAAGNAICPKVAQWIAEKLISTF</sequence>
<dbReference type="PRINTS" id="PR00105">
    <property type="entry name" value="C5METTRFRASE"/>
</dbReference>
<dbReference type="AlphaFoldDB" id="A0A220S3G3"/>
<dbReference type="NCBIfam" id="TIGR00675">
    <property type="entry name" value="dcm"/>
    <property type="match status" value="1"/>
</dbReference>
<dbReference type="Proteomes" id="UP000198238">
    <property type="component" value="Chromosome"/>
</dbReference>
<dbReference type="PROSITE" id="PS00095">
    <property type="entry name" value="C5_MTASE_2"/>
    <property type="match status" value="1"/>
</dbReference>
<evidence type="ECO:0000256" key="1">
    <source>
        <dbReference type="ARBA" id="ARBA00011975"/>
    </source>
</evidence>
<dbReference type="Gene3D" id="3.40.50.150">
    <property type="entry name" value="Vaccinia Virus protein VP39"/>
    <property type="match status" value="1"/>
</dbReference>
<keyword evidence="10" id="KW-1185">Reference proteome</keyword>